<dbReference type="SUPFAM" id="SSF46689">
    <property type="entry name" value="Homeodomain-like"/>
    <property type="match status" value="1"/>
</dbReference>
<dbReference type="InterPro" id="IPR006600">
    <property type="entry name" value="HTH_CenpB_DNA-bd_dom"/>
</dbReference>
<organism evidence="8 9">
    <name type="scientific">Frankliniella occidentalis</name>
    <name type="common">Western flower thrips</name>
    <name type="synonym">Euthrips occidentalis</name>
    <dbReference type="NCBI Taxonomy" id="133901"/>
    <lineage>
        <taxon>Eukaryota</taxon>
        <taxon>Metazoa</taxon>
        <taxon>Ecdysozoa</taxon>
        <taxon>Arthropoda</taxon>
        <taxon>Hexapoda</taxon>
        <taxon>Insecta</taxon>
        <taxon>Pterygota</taxon>
        <taxon>Neoptera</taxon>
        <taxon>Paraneoptera</taxon>
        <taxon>Thysanoptera</taxon>
        <taxon>Terebrantia</taxon>
        <taxon>Thripoidea</taxon>
        <taxon>Thripidae</taxon>
        <taxon>Frankliniella</taxon>
    </lineage>
</organism>
<dbReference type="PROSITE" id="PS51253">
    <property type="entry name" value="HTH_CENPB"/>
    <property type="match status" value="1"/>
</dbReference>
<dbReference type="AlphaFoldDB" id="A0A9C6XAQ1"/>
<dbReference type="PANTHER" id="PTHR19303:SF71">
    <property type="entry name" value="ZINC FINGER PHD-TYPE DOMAIN-CONTAINING PROTEIN"/>
    <property type="match status" value="1"/>
</dbReference>
<evidence type="ECO:0000256" key="5">
    <source>
        <dbReference type="SAM" id="MobiDB-lite"/>
    </source>
</evidence>
<dbReference type="GO" id="GO:0005634">
    <property type="term" value="C:nucleus"/>
    <property type="evidence" value="ECO:0007669"/>
    <property type="project" value="UniProtKB-SubCell"/>
</dbReference>
<dbReference type="Proteomes" id="UP000504606">
    <property type="component" value="Unplaced"/>
</dbReference>
<feature type="region of interest" description="Disordered" evidence="5">
    <location>
        <begin position="412"/>
        <end position="440"/>
    </location>
</feature>
<protein>
    <submittedName>
        <fullName evidence="9">Uncharacterized protein LOC127751989</fullName>
    </submittedName>
</protein>
<feature type="domain" description="HTH psq-type" evidence="6">
    <location>
        <begin position="1"/>
        <end position="56"/>
    </location>
</feature>
<evidence type="ECO:0000313" key="8">
    <source>
        <dbReference type="Proteomes" id="UP000504606"/>
    </source>
</evidence>
<name>A0A9C6XAQ1_FRAOC</name>
<evidence type="ECO:0000256" key="4">
    <source>
        <dbReference type="PROSITE-ProRule" id="PRU00320"/>
    </source>
</evidence>
<dbReference type="InterPro" id="IPR050863">
    <property type="entry name" value="CenT-Element_Derived"/>
</dbReference>
<dbReference type="KEGG" id="foc:127751989"/>
<dbReference type="OrthoDB" id="6590224at2759"/>
<dbReference type="RefSeq" id="XP_052132346.1">
    <property type="nucleotide sequence ID" value="XM_052276386.1"/>
</dbReference>
<accession>A0A9C6XAQ1</accession>
<feature type="domain" description="HTH CENPB-type" evidence="7">
    <location>
        <begin position="66"/>
        <end position="144"/>
    </location>
</feature>
<dbReference type="InterPro" id="IPR036397">
    <property type="entry name" value="RNaseH_sf"/>
</dbReference>
<dbReference type="InterPro" id="IPR009057">
    <property type="entry name" value="Homeodomain-like_sf"/>
</dbReference>
<evidence type="ECO:0000313" key="9">
    <source>
        <dbReference type="RefSeq" id="XP_052132346.1"/>
    </source>
</evidence>
<feature type="DNA-binding region" description="H-T-H motif" evidence="4">
    <location>
        <begin position="32"/>
        <end position="52"/>
    </location>
</feature>
<dbReference type="Pfam" id="PF03184">
    <property type="entry name" value="DDE_1"/>
    <property type="match status" value="1"/>
</dbReference>
<keyword evidence="8" id="KW-1185">Reference proteome</keyword>
<gene>
    <name evidence="9" type="primary">LOC127751989</name>
</gene>
<evidence type="ECO:0000256" key="2">
    <source>
        <dbReference type="ARBA" id="ARBA00023125"/>
    </source>
</evidence>
<evidence type="ECO:0000259" key="7">
    <source>
        <dbReference type="PROSITE" id="PS51253"/>
    </source>
</evidence>
<dbReference type="InterPro" id="IPR007889">
    <property type="entry name" value="HTH_Psq"/>
</dbReference>
<dbReference type="PANTHER" id="PTHR19303">
    <property type="entry name" value="TRANSPOSON"/>
    <property type="match status" value="1"/>
</dbReference>
<proteinExistence type="predicted"/>
<reference evidence="9" key="1">
    <citation type="submission" date="2025-08" db="UniProtKB">
        <authorList>
            <consortium name="RefSeq"/>
        </authorList>
    </citation>
    <scope>IDENTIFICATION</scope>
    <source>
        <tissue evidence="9">Whole organism</tissue>
    </source>
</reference>
<dbReference type="InterPro" id="IPR004875">
    <property type="entry name" value="DDE_SF_endonuclease_dom"/>
</dbReference>
<keyword evidence="3 4" id="KW-0539">Nucleus</keyword>
<comment type="subcellular location">
    <subcellularLocation>
        <location evidence="1 4">Nucleus</location>
    </subcellularLocation>
</comment>
<keyword evidence="2 4" id="KW-0238">DNA-binding</keyword>
<dbReference type="GO" id="GO:0003677">
    <property type="term" value="F:DNA binding"/>
    <property type="evidence" value="ECO:0007669"/>
    <property type="project" value="UniProtKB-UniRule"/>
</dbReference>
<evidence type="ECO:0000259" key="6">
    <source>
        <dbReference type="PROSITE" id="PS50960"/>
    </source>
</evidence>
<dbReference type="Gene3D" id="3.30.420.10">
    <property type="entry name" value="Ribonuclease H-like superfamily/Ribonuclease H"/>
    <property type="match status" value="1"/>
</dbReference>
<feature type="non-terminal residue" evidence="9">
    <location>
        <position position="440"/>
    </location>
</feature>
<dbReference type="PROSITE" id="PS50960">
    <property type="entry name" value="HTH_PSQ"/>
    <property type="match status" value="1"/>
</dbReference>
<sequence length="440" mass="49179">MPRTKPRTSNKGTYTGEQMKAALQDVLAGKTIRSAAKDHDLNYNTLNRKYKKLNGSEIPDESLLTANYTHNQVFSPDLEVELTSYIRERSELGHGLDTDEVRTLAFDFAEANAIQVPENWKVKKTAGKEWFMAFMKRNRTLPLRLPQAFSASRAACFNKPNIQNYFEKLNTVLDRNPRFASGERIFNADEIGTTTVGAITRKVVGPKGSRQVHQAQSHERGESVTSMFFAYANGTFLPPVMLFPRITYNTGMGKDCYPGTKGIATGKKGYMNHIVMVQSIQHFIDHSNSSKENPSLLIVDNFGSHITLSVINLCKENGVTLFTLPPHTTHRTQPLDVGVFKPFKNAYNKAVHTWNSQNAGRSVSIYEVAGFVHTAILQSFTPQNILSAFRATGIHPFNPDIFPEKDFFKSSVTYQENPPEAGPAQLANNEKDDNAIPLND</sequence>
<evidence type="ECO:0000256" key="1">
    <source>
        <dbReference type="ARBA" id="ARBA00004123"/>
    </source>
</evidence>
<evidence type="ECO:0000256" key="3">
    <source>
        <dbReference type="ARBA" id="ARBA00023242"/>
    </source>
</evidence>
<dbReference type="Pfam" id="PF05225">
    <property type="entry name" value="HTH_psq"/>
    <property type="match status" value="1"/>
</dbReference>
<dbReference type="GeneID" id="127751989"/>